<keyword evidence="12" id="KW-1185">Reference proteome</keyword>
<feature type="transmembrane region" description="Helical" evidence="10">
    <location>
        <begin position="267"/>
        <end position="287"/>
    </location>
</feature>
<proteinExistence type="inferred from homology"/>
<dbReference type="AlphaFoldDB" id="A0A9J6CA33"/>
<dbReference type="GO" id="GO:0004984">
    <property type="term" value="F:olfactory receptor activity"/>
    <property type="evidence" value="ECO:0007669"/>
    <property type="project" value="InterPro"/>
</dbReference>
<evidence type="ECO:0000256" key="4">
    <source>
        <dbReference type="ARBA" id="ARBA00022692"/>
    </source>
</evidence>
<keyword evidence="8 10" id="KW-0675">Receptor</keyword>
<feature type="transmembrane region" description="Helical" evidence="10">
    <location>
        <begin position="168"/>
        <end position="193"/>
    </location>
</feature>
<feature type="transmembrane region" description="Helical" evidence="10">
    <location>
        <begin position="356"/>
        <end position="376"/>
    </location>
</feature>
<evidence type="ECO:0000256" key="6">
    <source>
        <dbReference type="ARBA" id="ARBA00022989"/>
    </source>
</evidence>
<protein>
    <recommendedName>
        <fullName evidence="10">Odorant receptor</fullName>
    </recommendedName>
</protein>
<feature type="transmembrane region" description="Helical" evidence="10">
    <location>
        <begin position="235"/>
        <end position="255"/>
    </location>
</feature>
<evidence type="ECO:0000313" key="11">
    <source>
        <dbReference type="EMBL" id="KAG5678988.1"/>
    </source>
</evidence>
<evidence type="ECO:0000256" key="2">
    <source>
        <dbReference type="ARBA" id="ARBA00022475"/>
    </source>
</evidence>
<evidence type="ECO:0000256" key="9">
    <source>
        <dbReference type="ARBA" id="ARBA00023224"/>
    </source>
</evidence>
<feature type="transmembrane region" description="Helical" evidence="10">
    <location>
        <begin position="125"/>
        <end position="148"/>
    </location>
</feature>
<dbReference type="GO" id="GO:0005886">
    <property type="term" value="C:plasma membrane"/>
    <property type="evidence" value="ECO:0007669"/>
    <property type="project" value="UniProtKB-SubCell"/>
</dbReference>
<keyword evidence="5 10" id="KW-0552">Olfaction</keyword>
<evidence type="ECO:0000256" key="7">
    <source>
        <dbReference type="ARBA" id="ARBA00023136"/>
    </source>
</evidence>
<evidence type="ECO:0000256" key="1">
    <source>
        <dbReference type="ARBA" id="ARBA00004651"/>
    </source>
</evidence>
<gene>
    <name evidence="11" type="ORF">PVAND_008598</name>
</gene>
<sequence length="483" mass="56700">MLFNREPYKTLFKIFTFFGLWDEISIRQKCLTFYLPFCLLLIYQSLIFLSLFQTNTLGEKIKALQLLAIQPWILTDLVTFKNFKKNLNKLVDLIDTFEDDNPKVSIYIDKACKTSQMTFKIVQPLMIGTCLFLGTVPLIFGKLIVPLYTPNFREFQSIYFYFANFLEFMGAFFVCYTVGLLFQLRVSFLVVLYQFMKFFSENLQNDKTSFEKIKRCAKYHLQLQRIMEIFIEANAVSLYLYVYSSTLTLVSVVFIMANMTDEGKETLAFFMIFLLFVLNFAFVPYYFGSIIETHSEKFINDLFASDWYESDLKIQKMVVIMMENMKKPIKLRAFGFDAINLDGFLKDHGNFIEANAVSLYFFVYSSTLTLVSVVFIMANMTDEGKETLAFLMIFLLFMLNLAFIPYYFGSIIETHSEKFINDLYASDWYDSDLKIQKMVVIMMENMKKPIQLRAFGFDAINLEGFLKIMKFVYSMYSVIKNMI</sequence>
<comment type="similarity">
    <text evidence="10">Belongs to the insect chemoreceptor superfamily. Heteromeric odorant receptor channel (TC 1.A.69) family.</text>
</comment>
<evidence type="ECO:0000256" key="8">
    <source>
        <dbReference type="ARBA" id="ARBA00023170"/>
    </source>
</evidence>
<accession>A0A9J6CA33</accession>
<keyword evidence="4 10" id="KW-0812">Transmembrane</keyword>
<dbReference type="GO" id="GO:0005549">
    <property type="term" value="F:odorant binding"/>
    <property type="evidence" value="ECO:0007669"/>
    <property type="project" value="InterPro"/>
</dbReference>
<organism evidence="11 12">
    <name type="scientific">Polypedilum vanderplanki</name>
    <name type="common">Sleeping chironomid midge</name>
    <dbReference type="NCBI Taxonomy" id="319348"/>
    <lineage>
        <taxon>Eukaryota</taxon>
        <taxon>Metazoa</taxon>
        <taxon>Ecdysozoa</taxon>
        <taxon>Arthropoda</taxon>
        <taxon>Hexapoda</taxon>
        <taxon>Insecta</taxon>
        <taxon>Pterygota</taxon>
        <taxon>Neoptera</taxon>
        <taxon>Endopterygota</taxon>
        <taxon>Diptera</taxon>
        <taxon>Nematocera</taxon>
        <taxon>Chironomoidea</taxon>
        <taxon>Chironomidae</taxon>
        <taxon>Chironominae</taxon>
        <taxon>Polypedilum</taxon>
        <taxon>Polypedilum</taxon>
    </lineage>
</organism>
<evidence type="ECO:0000256" key="5">
    <source>
        <dbReference type="ARBA" id="ARBA00022725"/>
    </source>
</evidence>
<comment type="caution">
    <text evidence="11">The sequence shown here is derived from an EMBL/GenBank/DDBJ whole genome shotgun (WGS) entry which is preliminary data.</text>
</comment>
<dbReference type="EMBL" id="JADBJN010000002">
    <property type="protein sequence ID" value="KAG5678988.1"/>
    <property type="molecule type" value="Genomic_DNA"/>
</dbReference>
<dbReference type="PANTHER" id="PTHR21137:SF35">
    <property type="entry name" value="ODORANT RECEPTOR 19A-RELATED"/>
    <property type="match status" value="1"/>
</dbReference>
<feature type="transmembrane region" description="Helical" evidence="10">
    <location>
        <begin position="388"/>
        <end position="408"/>
    </location>
</feature>
<dbReference type="Pfam" id="PF02949">
    <property type="entry name" value="7tm_6"/>
    <property type="match status" value="2"/>
</dbReference>
<comment type="subcellular location">
    <subcellularLocation>
        <location evidence="1 10">Cell membrane</location>
        <topology evidence="1 10">Multi-pass membrane protein</topology>
    </subcellularLocation>
</comment>
<name>A0A9J6CA33_POLVA</name>
<keyword evidence="3 10" id="KW-0716">Sensory transduction</keyword>
<reference evidence="11" key="1">
    <citation type="submission" date="2021-03" db="EMBL/GenBank/DDBJ databases">
        <title>Chromosome level genome of the anhydrobiotic midge Polypedilum vanderplanki.</title>
        <authorList>
            <person name="Yoshida Y."/>
            <person name="Kikawada T."/>
            <person name="Gusev O."/>
        </authorList>
    </citation>
    <scope>NUCLEOTIDE SEQUENCE</scope>
    <source>
        <strain evidence="11">NIAS01</strain>
        <tissue evidence="11">Whole body or cell culture</tissue>
    </source>
</reference>
<keyword evidence="2" id="KW-1003">Cell membrane</keyword>
<evidence type="ECO:0000256" key="3">
    <source>
        <dbReference type="ARBA" id="ARBA00022606"/>
    </source>
</evidence>
<dbReference type="Proteomes" id="UP001107558">
    <property type="component" value="Chromosome 2"/>
</dbReference>
<evidence type="ECO:0000313" key="12">
    <source>
        <dbReference type="Proteomes" id="UP001107558"/>
    </source>
</evidence>
<dbReference type="GO" id="GO:0007165">
    <property type="term" value="P:signal transduction"/>
    <property type="evidence" value="ECO:0007669"/>
    <property type="project" value="UniProtKB-KW"/>
</dbReference>
<keyword evidence="7 10" id="KW-0472">Membrane</keyword>
<dbReference type="PANTHER" id="PTHR21137">
    <property type="entry name" value="ODORANT RECEPTOR"/>
    <property type="match status" value="1"/>
</dbReference>
<feature type="transmembrane region" description="Helical" evidence="10">
    <location>
        <begin position="31"/>
        <end position="52"/>
    </location>
</feature>
<keyword evidence="9 10" id="KW-0807">Transducer</keyword>
<dbReference type="OrthoDB" id="6604226at2759"/>
<evidence type="ECO:0000256" key="10">
    <source>
        <dbReference type="RuleBase" id="RU351113"/>
    </source>
</evidence>
<dbReference type="InterPro" id="IPR004117">
    <property type="entry name" value="7tm6_olfct_rcpt"/>
</dbReference>
<keyword evidence="6 10" id="KW-1133">Transmembrane helix</keyword>